<dbReference type="EMBL" id="UOFV01000423">
    <property type="protein sequence ID" value="VAX03723.1"/>
    <property type="molecule type" value="Genomic_DNA"/>
</dbReference>
<organism evidence="1">
    <name type="scientific">hydrothermal vent metagenome</name>
    <dbReference type="NCBI Taxonomy" id="652676"/>
    <lineage>
        <taxon>unclassified sequences</taxon>
        <taxon>metagenomes</taxon>
        <taxon>ecological metagenomes</taxon>
    </lineage>
</organism>
<proteinExistence type="predicted"/>
<protein>
    <submittedName>
        <fullName evidence="1">Uncharacterized protein</fullName>
    </submittedName>
</protein>
<evidence type="ECO:0000313" key="1">
    <source>
        <dbReference type="EMBL" id="VAX03723.1"/>
    </source>
</evidence>
<dbReference type="AlphaFoldDB" id="A0A3B1AVK3"/>
<name>A0A3B1AVK3_9ZZZZ</name>
<gene>
    <name evidence="1" type="ORF">MNBD_GAMMA19-1134</name>
</gene>
<feature type="non-terminal residue" evidence="1">
    <location>
        <position position="103"/>
    </location>
</feature>
<accession>A0A3B1AVK3</accession>
<reference evidence="1" key="1">
    <citation type="submission" date="2018-06" db="EMBL/GenBank/DDBJ databases">
        <authorList>
            <person name="Zhirakovskaya E."/>
        </authorList>
    </citation>
    <scope>NUCLEOTIDE SEQUENCE</scope>
</reference>
<sequence>MSKKHMAPSGGQPSVISISAKERYRQNLLLAELLLSAYQQGDAEAVERFKENHPEGKQAGFTPTLQDARLLITGSGVRVRRLSLEKLKKEAKTLLKALKENQP</sequence>